<feature type="region of interest" description="Disordered" evidence="1">
    <location>
        <begin position="2065"/>
        <end position="2090"/>
    </location>
</feature>
<organism evidence="3 4">
    <name type="scientific">Symbiodinium microadriaticum</name>
    <name type="common">Dinoflagellate</name>
    <name type="synonym">Zooxanthella microadriatica</name>
    <dbReference type="NCBI Taxonomy" id="2951"/>
    <lineage>
        <taxon>Eukaryota</taxon>
        <taxon>Sar</taxon>
        <taxon>Alveolata</taxon>
        <taxon>Dinophyceae</taxon>
        <taxon>Suessiales</taxon>
        <taxon>Symbiodiniaceae</taxon>
        <taxon>Symbiodinium</taxon>
    </lineage>
</organism>
<feature type="compositionally biased region" description="Pro residues" evidence="1">
    <location>
        <begin position="2069"/>
        <end position="2079"/>
    </location>
</feature>
<dbReference type="InterPro" id="IPR036691">
    <property type="entry name" value="Endo/exonu/phosph_ase_sf"/>
</dbReference>
<dbReference type="Pfam" id="PF00078">
    <property type="entry name" value="RVT_1"/>
    <property type="match status" value="1"/>
</dbReference>
<feature type="region of interest" description="Disordered" evidence="1">
    <location>
        <begin position="541"/>
        <end position="582"/>
    </location>
</feature>
<evidence type="ECO:0000313" key="3">
    <source>
        <dbReference type="EMBL" id="OLP90305.1"/>
    </source>
</evidence>
<dbReference type="InterPro" id="IPR013087">
    <property type="entry name" value="Znf_C2H2_type"/>
</dbReference>
<feature type="domain" description="C2H2-type" evidence="2">
    <location>
        <begin position="1344"/>
        <end position="1365"/>
    </location>
</feature>
<dbReference type="SUPFAM" id="SSF56672">
    <property type="entry name" value="DNA/RNA polymerases"/>
    <property type="match status" value="1"/>
</dbReference>
<dbReference type="Pfam" id="PF03372">
    <property type="entry name" value="Exo_endo_phos"/>
    <property type="match status" value="1"/>
</dbReference>
<accession>A0A1Q9D556</accession>
<proteinExistence type="predicted"/>
<reference evidence="3 4" key="1">
    <citation type="submission" date="2016-02" db="EMBL/GenBank/DDBJ databases">
        <title>Genome analysis of coral dinoflagellate symbionts highlights evolutionary adaptations to a symbiotic lifestyle.</title>
        <authorList>
            <person name="Aranda M."/>
            <person name="Li Y."/>
            <person name="Liew Y.J."/>
            <person name="Baumgarten S."/>
            <person name="Simakov O."/>
            <person name="Wilson M."/>
            <person name="Piel J."/>
            <person name="Ashoor H."/>
            <person name="Bougouffa S."/>
            <person name="Bajic V.B."/>
            <person name="Ryu T."/>
            <person name="Ravasi T."/>
            <person name="Bayer T."/>
            <person name="Micklem G."/>
            <person name="Kim H."/>
            <person name="Bhak J."/>
            <person name="Lajeunesse T.C."/>
            <person name="Voolstra C.R."/>
        </authorList>
    </citation>
    <scope>NUCLEOTIDE SEQUENCE [LARGE SCALE GENOMIC DNA]</scope>
    <source>
        <strain evidence="3 4">CCMP2467</strain>
    </source>
</reference>
<dbReference type="SUPFAM" id="SSF56219">
    <property type="entry name" value="DNase I-like"/>
    <property type="match status" value="1"/>
</dbReference>
<dbReference type="OrthoDB" id="416454at2759"/>
<sequence>MIFIRDDNDGGNLVITPHFARVTERYGTGECVFYGDRQGGTSGAAGAFVTKANCAGGQPEADGLDLILLPAEQPQVWAEGESGPKCLLMSIHKDDYIDDFTREEPMNSSVAKLVIIPDAEREPDEYICLNVSQIAGSTTTVRKDQLQVAFVVTDVDLDATLDLECTRGFGCHVDLSETWFWELDKGTVQDASSSNYECLPCQDVENLSDSINFTVAQELGGPAFVDFGDFFHDQKPGDKLLCWCTFTSSVHLATLKLQGPSVNNAAHCVRSWPTCEIPFLDGVGFQEGNDSIMVLVSCGSIENTPIAILEGSIAVYGADRYFRMSEFETMRPAFPGIYEICWCRKTATTNCSLPRDFSVSAGAFVYMGPNPRYWLTQYQLDAEEPFNVSEVYGIQLHEGDEARVLPSCGQPYPEGPEVTAVFDILTRSFNFGRVTAGQGILAKKYKVRRSGNCPPRHSGRGSGRPTQPRAGLANRDLRVLSWNAGHLGQQQWAEIKSWLQTEAKQVCDIFVLQETHWQASAEFSIAGWYCISSASEYVPTEEDNTLGGSAQPAPVVSAGARPNKPRPRRKSLRGSKGPSTTKADGVMVLLSPAIPTNTIRWKEHVRGRLLETRFDWHGSRTTVLAVYQHVWSPAKTVQANKQDRAAILKSLVRSVKRVPARDTLVIAGDFNSSVSPTPRLIGPRTLAPQESRPDEAELTNFVRSHHLTVLNTWQVSSPHTFVQGDSRTQIDFLLTKASSSGGLAKQAAPLADFPLGSWKAGGHLPLLAKIKPVRHWQLPGPRVQPLKHDSEALQQAVRQGLPIVTDMQKWVRDNIRLGMTPPEWDHILSKATQRFFPKLPSPPQPDSADTVLARRMWRSRRMSAHNSTAEDPDKAALILQHQKAVRQAKKIKADAFLAEVDAAISSGDQFVAFKVLKRLRPWQPTQKAQLKDSKGYLLSPTGELRELRKYAFDVFGKYPPDAKGLAGAARELLAPYVVPFMKPLPQFAYLPGRGLSDILEQLQALSVEPSLVSLVHGLHHSSKYRLHAQGGYTEVETTTGIKQGCKLAPTLFSVLTGRLLHMLIDTFGLEAVQQHLTGYADDISVHKTIRSRRDLKLAHDLIQALLEAVRSLRLRVNSAKCSIMVRLSGTEAPSVTRRHTCWLPDASGELKKHWRIGPNKAYPAFRQEGTIKYLGIIISYSNFELLTLRHRIAEAGKKIQLVRKYIYNRRIASPAARLRVWFATVWATAVTGLPEVGLSPESARVLRGWYAQKLRSVLNQPAHITHVTTADLLKLHKLQDPVEKIIRRMKGRIARLRKRSRDVAAAAADVALHSHILIDLDRILQEAQALPEATPATLEPAHRCHICQAAFDTAHGLRMHTAKLHRDSLSRFIPPLFDRELHAKEGMPVCAACNTSFKQWKGLRDHLLSGACPAPDALRTITSSGPLSSSSSDMLQLQELRREVQGSPRSQLAKQAALPSAQLLQRRCVVCGFWTPDHTKAQQMSVRFDGRQQDASEFYTALTSQGVNIPVWEEGQVTSGHYRAFWYSQPHAALLTGPNSSDAKRHRGGRSPVPEDADMTDKPQLKFPDTRGASGRGSGGSGDRHSAPRAAPARRITALSPEELTQGFLLHEEQLAMLQHQVSIVFKFPEDAPIARGLIKAVREWQAEHKAGTAHPWGSCSHYTAASLLQELAKIDEPPRNFCIADNRYLQKVVKELGPDLHVSLVHMVSYCSARLSAKKEHVILDFRPVLNTVLARQSELISGLLDDCGGERPVRSNVAAMAAWTVLDPAKEARAVLEAMEQSLIDDPSMPTPAPLQTPPADALRALMSGNTAGQTVGKGNSSEVYACQSNPRFVIRTVRQQDEVEWQRELSRLRRVPALSVITTIFATSGRSALMPRLWPIPRGAPAEIIRLKYDISAALEMLHRAHIVHADVHADNQMLRAEPPCFVLIDYSGCTGDSVYLGVWRSDSPPPNAGIAPGAGEDSTRNSDKDSSLPSHLDKELRVVKQDTATFTSPDSKFGNSNGTLVPEGAANDGMQGTGSWEQSAISARFFLKCQLRTCGRFARTIYQEIFPWQAYANQDGYLVPSNPPPPPPAPSVPAESLTADRTNDGGLAHLAMQSAPMSPDAATDSRLPGIWGAGPAASAMAFPDVEALSNQAPLQPEMRDNRTISVHNAVRTAAASLSAAISLAQDMDQANPLMTHNSLARSLRVTSDVLREVSEELRAVASNQSSSAAPHNAAEAEDYHMERDE</sequence>
<protein>
    <recommendedName>
        <fullName evidence="2">C2H2-type domain-containing protein</fullName>
    </recommendedName>
</protein>
<dbReference type="InterPro" id="IPR011009">
    <property type="entry name" value="Kinase-like_dom_sf"/>
</dbReference>
<feature type="compositionally biased region" description="Polar residues" evidence="1">
    <location>
        <begin position="1990"/>
        <end position="2007"/>
    </location>
</feature>
<dbReference type="PROSITE" id="PS00028">
    <property type="entry name" value="ZINC_FINGER_C2H2_1"/>
    <property type="match status" value="1"/>
</dbReference>
<evidence type="ECO:0000256" key="1">
    <source>
        <dbReference type="SAM" id="MobiDB-lite"/>
    </source>
</evidence>
<feature type="region of interest" description="Disordered" evidence="1">
    <location>
        <begin position="1536"/>
        <end position="1595"/>
    </location>
</feature>
<dbReference type="InterPro" id="IPR043502">
    <property type="entry name" value="DNA/RNA_pol_sf"/>
</dbReference>
<dbReference type="Gene3D" id="3.60.10.10">
    <property type="entry name" value="Endonuclease/exonuclease/phosphatase"/>
    <property type="match status" value="1"/>
</dbReference>
<keyword evidence="4" id="KW-1185">Reference proteome</keyword>
<feature type="region of interest" description="Disordered" evidence="1">
    <location>
        <begin position="449"/>
        <end position="470"/>
    </location>
</feature>
<evidence type="ECO:0000313" key="4">
    <source>
        <dbReference type="Proteomes" id="UP000186817"/>
    </source>
</evidence>
<gene>
    <name evidence="3" type="ORF">AK812_SmicGene28139</name>
</gene>
<dbReference type="InterPro" id="IPR000477">
    <property type="entry name" value="RT_dom"/>
</dbReference>
<feature type="region of interest" description="Disordered" evidence="1">
    <location>
        <begin position="1954"/>
        <end position="2022"/>
    </location>
</feature>
<feature type="compositionally biased region" description="Basic residues" evidence="1">
    <location>
        <begin position="563"/>
        <end position="573"/>
    </location>
</feature>
<dbReference type="SUPFAM" id="SSF56112">
    <property type="entry name" value="Protein kinase-like (PK-like)"/>
    <property type="match status" value="1"/>
</dbReference>
<dbReference type="Proteomes" id="UP000186817">
    <property type="component" value="Unassembled WGS sequence"/>
</dbReference>
<name>A0A1Q9D556_SYMMI</name>
<dbReference type="InterPro" id="IPR005135">
    <property type="entry name" value="Endo/exonuclease/phosphatase"/>
</dbReference>
<evidence type="ECO:0000259" key="2">
    <source>
        <dbReference type="PROSITE" id="PS00028"/>
    </source>
</evidence>
<feature type="region of interest" description="Disordered" evidence="1">
    <location>
        <begin position="2207"/>
        <end position="2233"/>
    </location>
</feature>
<dbReference type="GO" id="GO:0003824">
    <property type="term" value="F:catalytic activity"/>
    <property type="evidence" value="ECO:0007669"/>
    <property type="project" value="InterPro"/>
</dbReference>
<dbReference type="EMBL" id="LSRX01000718">
    <property type="protein sequence ID" value="OLP90305.1"/>
    <property type="molecule type" value="Genomic_DNA"/>
</dbReference>
<feature type="compositionally biased region" description="Basic and acidic residues" evidence="1">
    <location>
        <begin position="1965"/>
        <end position="1988"/>
    </location>
</feature>
<comment type="caution">
    <text evidence="3">The sequence shown here is derived from an EMBL/GenBank/DDBJ whole genome shotgun (WGS) entry which is preliminary data.</text>
</comment>